<dbReference type="PANTHER" id="PTHR33973:SF4">
    <property type="entry name" value="OS07G0153300 PROTEIN"/>
    <property type="match status" value="1"/>
</dbReference>
<dbReference type="RefSeq" id="WP_377246945.1">
    <property type="nucleotide sequence ID" value="NZ_JBHLXP010000005.1"/>
</dbReference>
<name>A0ABV6BGI6_9GAMM</name>
<evidence type="ECO:0000313" key="1">
    <source>
        <dbReference type="EMBL" id="MFC0050001.1"/>
    </source>
</evidence>
<organism evidence="1 2">
    <name type="scientific">Rheinheimera tilapiae</name>
    <dbReference type="NCBI Taxonomy" id="875043"/>
    <lineage>
        <taxon>Bacteria</taxon>
        <taxon>Pseudomonadati</taxon>
        <taxon>Pseudomonadota</taxon>
        <taxon>Gammaproteobacteria</taxon>
        <taxon>Chromatiales</taxon>
        <taxon>Chromatiaceae</taxon>
        <taxon>Rheinheimera</taxon>
    </lineage>
</organism>
<evidence type="ECO:0000313" key="2">
    <source>
        <dbReference type="Proteomes" id="UP001589813"/>
    </source>
</evidence>
<dbReference type="InterPro" id="IPR010775">
    <property type="entry name" value="DUF1365"/>
</dbReference>
<accession>A0ABV6BGI6</accession>
<comment type="caution">
    <text evidence="1">The sequence shown here is derived from an EMBL/GenBank/DDBJ whole genome shotgun (WGS) entry which is preliminary data.</text>
</comment>
<dbReference type="PANTHER" id="PTHR33973">
    <property type="entry name" value="OS07G0153300 PROTEIN"/>
    <property type="match status" value="1"/>
</dbReference>
<dbReference type="EMBL" id="JBHLXP010000005">
    <property type="protein sequence ID" value="MFC0050001.1"/>
    <property type="molecule type" value="Genomic_DNA"/>
</dbReference>
<protein>
    <submittedName>
        <fullName evidence="1">DUF1365 domain-containing protein</fullName>
    </submittedName>
</protein>
<sequence length="252" mass="29378">MSTHAIYRGQVGHQRLQPKPHGLHYDIQYFWLDLRALAELPLQIRRESFGAFSLRRRDYFKGCAAVASIDDLAEAALARAAQLGADISLIDQVFLLTPLANWGVYFSPLTQYYLYQQGQPRYLLAEVSNTPWNQRHHYLVPLSQTGVTEFSHAKNFHVSPFNPLDMQYHWRIDAPEAQFNLLLQNSRQGNKVFSAWFRLIREPLDADNIRNMLIRQPWQNVQVVIRIYWQALILLCKGLPFYSHQKPKDQSV</sequence>
<dbReference type="Pfam" id="PF07103">
    <property type="entry name" value="DUF1365"/>
    <property type="match status" value="1"/>
</dbReference>
<proteinExistence type="predicted"/>
<keyword evidence="2" id="KW-1185">Reference proteome</keyword>
<dbReference type="Proteomes" id="UP001589813">
    <property type="component" value="Unassembled WGS sequence"/>
</dbReference>
<reference evidence="1 2" key="1">
    <citation type="submission" date="2024-09" db="EMBL/GenBank/DDBJ databases">
        <authorList>
            <person name="Sun Q."/>
            <person name="Mori K."/>
        </authorList>
    </citation>
    <scope>NUCLEOTIDE SEQUENCE [LARGE SCALE GENOMIC DNA]</scope>
    <source>
        <strain evidence="1 2">KCTC 23315</strain>
    </source>
</reference>
<gene>
    <name evidence="1" type="ORF">ACFFJP_16995</name>
</gene>